<dbReference type="RefSeq" id="XP_069198820.1">
    <property type="nucleotide sequence ID" value="XM_069342313.1"/>
</dbReference>
<keyword evidence="4" id="KW-0677">Repeat</keyword>
<dbReference type="InterPro" id="IPR036640">
    <property type="entry name" value="ABC1_TM_sf"/>
</dbReference>
<dbReference type="InterPro" id="IPR003439">
    <property type="entry name" value="ABC_transporter-like_ATP-bd"/>
</dbReference>
<dbReference type="GeneID" id="95976628"/>
<dbReference type="InterPro" id="IPR011527">
    <property type="entry name" value="ABC1_TM_dom"/>
</dbReference>
<sequence length="1549" mass="171990">MADSQTLLQSPVHLDRHLDLGLDLGLSLNYLVATTGKDKTQPLCGNIEGWGPLSPFRYDFTPCFLDVWVASVAAFGIFFGAGAIYYLLRKCVAQPIKKDWHFWAKMTVLGALLITTALQAAIQIDNLSGIWPADFRFWATVLSFLSIVVISYIQYIEHWRARQPNGVVLVFWLFTLIAYAVKLRSLVSQQLFKTNLAYFVTFTVSVGLAAIEFVLEWLVPKRLSDYDALGDDDECPMEYANLFSILTFSWMTPMMKYGYKHFLTQDDLWNLRKRDTTAATVEAFESAWQVELEKKNPSLWTALFKGFGGPYFRGACIKSLSDMLAFVQPQLLRLLISFVDSYRGDTPQPPIRGAAIALAMFGVSVSQTVCLHQYFQRAFETGMRIRSALTAAIYQKSTRLSNEGRSSKSTGDIVNYMAVDTQRLQDLAQYGMQLWSAPFQITLCMISLYQLVGFSMFAGVGAMLAMVPINGLIARISKNLQKKQMKNKDARTRLMTEILGNMKSIKLYAWTTAFMNKLNFIRNDQELNTLRKIGATMALANFTWSTTPFFVSCSTFAVFVLTQGRPLTTEIVFPALTLFNLLTFPLAILPMVITSIIEASVAVNRLTSFFEASELQSDAVLQYDSVTEEGEENVRIRDATFKWDSQVGGDILENISFSAHKGELSCIVGRVGAGKSSFLSTMLGDLYKVKGEVVMRGKVAYVAQSPWVMNASVRENIVFGYRWDPHFYEKTVQACALKEDFASLPDGDQTEVGERGISLSGGQKARVTLARAVYARADIYLLDDVLSAVDQHVGRHLIDNVLGPNGLLKSRTRILATNSLPVLMEANYIVLLRDNKILERGTYEQLMAMKGEISNLIKTASNEDQSESTEAPDSDDSATVFENDPNATSDDLAITDAEEGDTQLAPIKPGGGRTVRRASGLTLRRASTASFRGPHGKVMDEEGGAVVKTKQTKEFSEQGKVKWSVYAEYAKTSNLVAVAIYLLTLVGSQTAQIGGSVWLKNWSEINGRYGGNPHVGKYIGIYFAFGIGSALLVVIQTLILWIFCSIEASRKLHERMAFAIFRSPMTFFETTPAGRILNRFSSDIYRIDEVLARTFNMLFVNSARAAFTLVVISASTPIFVALIIPLGFLYLYIQRYYLRTSRELKRLDSISRSPIYAHFQESLSGISTIRAYRQSKRFAMENEWRVDANLRAYFPSINANRWLAVRLEFIGSVIILSAAGFAIISVSTGSGLSAGLVGLAMSYALQITQSLNWIVRQTVEVETNIVSVERVLEYAALPSEAPEIISKNRPPASWPSKGAVSFNGYSTRYREGLDLVLKDITLNIKSHEKIGVVGRTGAGKSSLTLALFRIIEPVSGDVTIDDISTSSIGLLDLRRRLAIIPQDAALFEGTIRDNLDPGHVHDDTALWSALDNARLRDHVASMPGQLDAQIHESGSNLSQGQRQLVSLARALLTPSNILVLDEATAAVDVETDAMLQTTLRSNMFKDRTIITIAHRINTILDSDRIVVLDHGRVAEFDSPAELVRRKGLFYELVKESGLLNSVDTTQGLL</sequence>
<dbReference type="CDD" id="cd18603">
    <property type="entry name" value="ABC_6TM_MRP1_2_3_6_D2_like"/>
    <property type="match status" value="1"/>
</dbReference>
<evidence type="ECO:0000256" key="8">
    <source>
        <dbReference type="ARBA" id="ARBA00023136"/>
    </source>
</evidence>
<evidence type="ECO:0000256" key="7">
    <source>
        <dbReference type="ARBA" id="ARBA00022989"/>
    </source>
</evidence>
<dbReference type="InterPro" id="IPR050173">
    <property type="entry name" value="ABC_transporter_C-like"/>
</dbReference>
<evidence type="ECO:0000256" key="3">
    <source>
        <dbReference type="ARBA" id="ARBA00022692"/>
    </source>
</evidence>
<feature type="domain" description="ABC transmembrane type-1" evidence="12">
    <location>
        <begin position="320"/>
        <end position="598"/>
    </location>
</feature>
<dbReference type="InterPro" id="IPR017871">
    <property type="entry name" value="ABC_transporter-like_CS"/>
</dbReference>
<dbReference type="CDD" id="cd03244">
    <property type="entry name" value="ABCC_MRP_domain2"/>
    <property type="match status" value="1"/>
</dbReference>
<dbReference type="PROSITE" id="PS50893">
    <property type="entry name" value="ABC_TRANSPORTER_2"/>
    <property type="match status" value="2"/>
</dbReference>
<feature type="transmembrane region" description="Helical" evidence="10">
    <location>
        <begin position="67"/>
        <end position="88"/>
    </location>
</feature>
<evidence type="ECO:0000313" key="14">
    <source>
        <dbReference type="Proteomes" id="UP001562354"/>
    </source>
</evidence>
<dbReference type="InterPro" id="IPR003593">
    <property type="entry name" value="AAA+_ATPase"/>
</dbReference>
<dbReference type="Pfam" id="PF24357">
    <property type="entry name" value="TMD0_ABC"/>
    <property type="match status" value="1"/>
</dbReference>
<dbReference type="PROSITE" id="PS00211">
    <property type="entry name" value="ABC_TRANSPORTER_1"/>
    <property type="match status" value="2"/>
</dbReference>
<feature type="transmembrane region" description="Helical" evidence="10">
    <location>
        <begin position="100"/>
        <end position="123"/>
    </location>
</feature>
<feature type="domain" description="ABC transporter" evidence="11">
    <location>
        <begin position="634"/>
        <end position="859"/>
    </location>
</feature>
<keyword evidence="6" id="KW-0067">ATP-binding</keyword>
<feature type="domain" description="ABC transmembrane type-1" evidence="12">
    <location>
        <begin position="979"/>
        <end position="1263"/>
    </location>
</feature>
<dbReference type="PANTHER" id="PTHR24223:SF443">
    <property type="entry name" value="MULTIDRUG-RESISTANCE LIKE PROTEIN 1, ISOFORM I"/>
    <property type="match status" value="1"/>
</dbReference>
<dbReference type="Proteomes" id="UP001562354">
    <property type="component" value="Unassembled WGS sequence"/>
</dbReference>
<feature type="transmembrane region" description="Helical" evidence="10">
    <location>
        <begin position="167"/>
        <end position="184"/>
    </location>
</feature>
<feature type="transmembrane region" description="Helical" evidence="10">
    <location>
        <begin position="571"/>
        <end position="597"/>
    </location>
</feature>
<feature type="transmembrane region" description="Helical" evidence="10">
    <location>
        <begin position="196"/>
        <end position="215"/>
    </location>
</feature>
<dbReference type="SUPFAM" id="SSF90123">
    <property type="entry name" value="ABC transporter transmembrane region"/>
    <property type="match status" value="2"/>
</dbReference>
<feature type="transmembrane region" description="Helical" evidence="10">
    <location>
        <begin position="457"/>
        <end position="476"/>
    </location>
</feature>
<evidence type="ECO:0000256" key="1">
    <source>
        <dbReference type="ARBA" id="ARBA00004128"/>
    </source>
</evidence>
<feature type="region of interest" description="Disordered" evidence="9">
    <location>
        <begin position="860"/>
        <end position="889"/>
    </location>
</feature>
<dbReference type="InterPro" id="IPR056227">
    <property type="entry name" value="TMD0_ABC"/>
</dbReference>
<accession>A0ABR3P8V5</accession>
<evidence type="ECO:0000256" key="6">
    <source>
        <dbReference type="ARBA" id="ARBA00022840"/>
    </source>
</evidence>
<organism evidence="13 14">
    <name type="scientific">Neodothiora populina</name>
    <dbReference type="NCBI Taxonomy" id="2781224"/>
    <lineage>
        <taxon>Eukaryota</taxon>
        <taxon>Fungi</taxon>
        <taxon>Dikarya</taxon>
        <taxon>Ascomycota</taxon>
        <taxon>Pezizomycotina</taxon>
        <taxon>Dothideomycetes</taxon>
        <taxon>Dothideomycetidae</taxon>
        <taxon>Dothideales</taxon>
        <taxon>Dothioraceae</taxon>
        <taxon>Neodothiora</taxon>
    </lineage>
</organism>
<dbReference type="SUPFAM" id="SSF52540">
    <property type="entry name" value="P-loop containing nucleoside triphosphate hydrolases"/>
    <property type="match status" value="2"/>
</dbReference>
<dbReference type="EMBL" id="JBFMKM010000012">
    <property type="protein sequence ID" value="KAL1302544.1"/>
    <property type="molecule type" value="Genomic_DNA"/>
</dbReference>
<evidence type="ECO:0000259" key="12">
    <source>
        <dbReference type="PROSITE" id="PS50929"/>
    </source>
</evidence>
<protein>
    <submittedName>
        <fullName evidence="13">Uncharacterized protein</fullName>
    </submittedName>
</protein>
<gene>
    <name evidence="13" type="ORF">AAFC00_002926</name>
</gene>
<keyword evidence="5" id="KW-0547">Nucleotide-binding</keyword>
<feature type="compositionally biased region" description="Acidic residues" evidence="9">
    <location>
        <begin position="864"/>
        <end position="876"/>
    </location>
</feature>
<keyword evidence="7 10" id="KW-1133">Transmembrane helix</keyword>
<evidence type="ECO:0000256" key="4">
    <source>
        <dbReference type="ARBA" id="ARBA00022737"/>
    </source>
</evidence>
<feature type="transmembrane region" description="Helical" evidence="10">
    <location>
        <begin position="1203"/>
        <end position="1224"/>
    </location>
</feature>
<evidence type="ECO:0000259" key="11">
    <source>
        <dbReference type="PROSITE" id="PS50893"/>
    </source>
</evidence>
<dbReference type="PROSITE" id="PS50929">
    <property type="entry name" value="ABC_TM1F"/>
    <property type="match status" value="2"/>
</dbReference>
<dbReference type="Gene3D" id="1.20.1560.10">
    <property type="entry name" value="ABC transporter type 1, transmembrane domain"/>
    <property type="match status" value="2"/>
</dbReference>
<dbReference type="Pfam" id="PF00005">
    <property type="entry name" value="ABC_tran"/>
    <property type="match status" value="2"/>
</dbReference>
<keyword evidence="14" id="KW-1185">Reference proteome</keyword>
<feature type="transmembrane region" description="Helical" evidence="10">
    <location>
        <begin position="538"/>
        <end position="559"/>
    </location>
</feature>
<dbReference type="PANTHER" id="PTHR24223">
    <property type="entry name" value="ATP-BINDING CASSETTE SUB-FAMILY C"/>
    <property type="match status" value="1"/>
</dbReference>
<feature type="transmembrane region" description="Helical" evidence="10">
    <location>
        <begin position="1118"/>
        <end position="1138"/>
    </location>
</feature>
<evidence type="ECO:0000256" key="10">
    <source>
        <dbReference type="SAM" id="Phobius"/>
    </source>
</evidence>
<feature type="domain" description="ABC transporter" evidence="11">
    <location>
        <begin position="1300"/>
        <end position="1535"/>
    </location>
</feature>
<dbReference type="InterPro" id="IPR027417">
    <property type="entry name" value="P-loop_NTPase"/>
</dbReference>
<dbReference type="CDD" id="cd03250">
    <property type="entry name" value="ABCC_MRP_domain1"/>
    <property type="match status" value="1"/>
</dbReference>
<evidence type="ECO:0000256" key="5">
    <source>
        <dbReference type="ARBA" id="ARBA00022741"/>
    </source>
</evidence>
<proteinExistence type="predicted"/>
<keyword evidence="3 10" id="KW-0812">Transmembrane</keyword>
<name>A0ABR3P8V5_9PEZI</name>
<evidence type="ECO:0000256" key="2">
    <source>
        <dbReference type="ARBA" id="ARBA00022448"/>
    </source>
</evidence>
<keyword evidence="2" id="KW-0813">Transport</keyword>
<feature type="transmembrane region" description="Helical" evidence="10">
    <location>
        <begin position="135"/>
        <end position="155"/>
    </location>
</feature>
<reference evidence="13 14" key="1">
    <citation type="submission" date="2024-07" db="EMBL/GenBank/DDBJ databases">
        <title>Draft sequence of the Neodothiora populina.</title>
        <authorList>
            <person name="Drown D.D."/>
            <person name="Schuette U.S."/>
            <person name="Buechlein A.B."/>
            <person name="Rusch D.R."/>
            <person name="Winton L.W."/>
            <person name="Adams G.A."/>
        </authorList>
    </citation>
    <scope>NUCLEOTIDE SEQUENCE [LARGE SCALE GENOMIC DNA]</scope>
    <source>
        <strain evidence="13 14">CPC 39397</strain>
    </source>
</reference>
<dbReference type="Gene3D" id="3.40.50.300">
    <property type="entry name" value="P-loop containing nucleotide triphosphate hydrolases"/>
    <property type="match status" value="2"/>
</dbReference>
<comment type="caution">
    <text evidence="13">The sequence shown here is derived from an EMBL/GenBank/DDBJ whole genome shotgun (WGS) entry which is preliminary data.</text>
</comment>
<dbReference type="SMART" id="SM00382">
    <property type="entry name" value="AAA"/>
    <property type="match status" value="2"/>
</dbReference>
<keyword evidence="8 10" id="KW-0472">Membrane</keyword>
<evidence type="ECO:0000313" key="13">
    <source>
        <dbReference type="EMBL" id="KAL1302544.1"/>
    </source>
</evidence>
<feature type="transmembrane region" description="Helical" evidence="10">
    <location>
        <begin position="1019"/>
        <end position="1046"/>
    </location>
</feature>
<evidence type="ECO:0000256" key="9">
    <source>
        <dbReference type="SAM" id="MobiDB-lite"/>
    </source>
</evidence>
<comment type="subcellular location">
    <subcellularLocation>
        <location evidence="1">Vacuole membrane</location>
        <topology evidence="1">Multi-pass membrane protein</topology>
    </subcellularLocation>
</comment>
<dbReference type="Pfam" id="PF00664">
    <property type="entry name" value="ABC_membrane"/>
    <property type="match status" value="2"/>
</dbReference>
<dbReference type="CDD" id="cd18595">
    <property type="entry name" value="ABC_6TM_MRP1_2_3_6_D1_like"/>
    <property type="match status" value="1"/>
</dbReference>